<keyword evidence="10" id="KW-1185">Reference proteome</keyword>
<dbReference type="STRING" id="686340.Metal_3550"/>
<dbReference type="Pfam" id="PF00857">
    <property type="entry name" value="Isochorismatase"/>
    <property type="match status" value="1"/>
</dbReference>
<keyword evidence="4" id="KW-0378">Hydrolase</keyword>
<dbReference type="HOGENOM" id="CLU_068979_13_1_6"/>
<dbReference type="AlphaFoldDB" id="H8GGB8"/>
<evidence type="ECO:0000256" key="4">
    <source>
        <dbReference type="ARBA" id="ARBA00022801"/>
    </source>
</evidence>
<keyword evidence="3" id="KW-0479">Metal-binding</keyword>
<dbReference type="GO" id="GO:0019363">
    <property type="term" value="P:pyridine nucleotide biosynthetic process"/>
    <property type="evidence" value="ECO:0007669"/>
    <property type="project" value="UniProtKB-KW"/>
</dbReference>
<comment type="pathway">
    <text evidence="5">Cofactor biosynthesis; nicotinate biosynthesis; nicotinate from nicotinamide: step 1/1.</text>
</comment>
<keyword evidence="2" id="KW-0662">Pyridine nucleotide biosynthesis</keyword>
<dbReference type="Proteomes" id="UP000005090">
    <property type="component" value="Chromosome"/>
</dbReference>
<evidence type="ECO:0000313" key="9">
    <source>
        <dbReference type="EMBL" id="EIC31198.1"/>
    </source>
</evidence>
<dbReference type="eggNOG" id="COG1335">
    <property type="taxonomic scope" value="Bacteria"/>
</dbReference>
<evidence type="ECO:0000256" key="5">
    <source>
        <dbReference type="ARBA" id="ARBA00037900"/>
    </source>
</evidence>
<dbReference type="InterPro" id="IPR052347">
    <property type="entry name" value="Isochorismatase_Nicotinamidase"/>
</dbReference>
<dbReference type="PANTHER" id="PTHR11080">
    <property type="entry name" value="PYRAZINAMIDASE/NICOTINAMIDASE"/>
    <property type="match status" value="1"/>
</dbReference>
<feature type="domain" description="Isochorismatase-like" evidence="8">
    <location>
        <begin position="11"/>
        <end position="188"/>
    </location>
</feature>
<reference evidence="9 10" key="1">
    <citation type="journal article" date="2013" name="Genome Announc.">
        <title>Genome Sequence of the Obligate Gammaproteobacterial Methanotroph Methylomicrobium album Strain BG8.</title>
        <authorList>
            <person name="Kits K.D."/>
            <person name="Kalyuzhnaya M.G."/>
            <person name="Klotz M.G."/>
            <person name="Jetten M.S."/>
            <person name="Op den Camp H.J."/>
            <person name="Vuilleumier S."/>
            <person name="Bringel F."/>
            <person name="Dispirito A.A."/>
            <person name="Murrell J.C."/>
            <person name="Bruce D."/>
            <person name="Cheng J.F."/>
            <person name="Copeland A."/>
            <person name="Goodwin L."/>
            <person name="Hauser L."/>
            <person name="Lajus A."/>
            <person name="Land M.L."/>
            <person name="Lapidus A."/>
            <person name="Lucas S."/>
            <person name="Medigue C."/>
            <person name="Pitluck S."/>
            <person name="Woyke T."/>
            <person name="Zeytun A."/>
            <person name="Stein L.Y."/>
        </authorList>
    </citation>
    <scope>NUCLEOTIDE SEQUENCE [LARGE SCALE GENOMIC DNA]</scope>
    <source>
        <strain evidence="9 10">BG8</strain>
    </source>
</reference>
<dbReference type="Gene3D" id="3.40.50.850">
    <property type="entry name" value="Isochorismatase-like"/>
    <property type="match status" value="1"/>
</dbReference>
<evidence type="ECO:0000256" key="1">
    <source>
        <dbReference type="ARBA" id="ARBA00006336"/>
    </source>
</evidence>
<gene>
    <name evidence="9" type="ORF">Metal_3550</name>
</gene>
<dbReference type="RefSeq" id="WP_005374388.1">
    <property type="nucleotide sequence ID" value="NZ_CM001475.1"/>
</dbReference>
<organism evidence="9 10">
    <name type="scientific">Methylomicrobium album BG8</name>
    <dbReference type="NCBI Taxonomy" id="686340"/>
    <lineage>
        <taxon>Bacteria</taxon>
        <taxon>Pseudomonadati</taxon>
        <taxon>Pseudomonadota</taxon>
        <taxon>Gammaproteobacteria</taxon>
        <taxon>Methylococcales</taxon>
        <taxon>Methylococcaceae</taxon>
        <taxon>Methylomicrobium</taxon>
    </lineage>
</organism>
<name>H8GGB8_METAL</name>
<evidence type="ECO:0000256" key="6">
    <source>
        <dbReference type="ARBA" id="ARBA00039017"/>
    </source>
</evidence>
<proteinExistence type="inferred from homology"/>
<sequence>MKTDRITVGDALLVVDVQNDFLPGGSLAVPGSERILPVINRHIEKFRALGCPVYLTRDWHPFDHASFRNQGGPWPVHCVADTPGAGFSAALALPEAAQVISKGVRRESEGYSGFDGTDLQARLDYAGIRRLFVAGLATDYCVLNTVLDALKRGYAVFLLRDAVRAVDVVPGDGDKALQTMRRHGAFLIGEERLA</sequence>
<comment type="similarity">
    <text evidence="1">Belongs to the isochorismatase family.</text>
</comment>
<accession>H8GGB8</accession>
<dbReference type="GO" id="GO:0046872">
    <property type="term" value="F:metal ion binding"/>
    <property type="evidence" value="ECO:0007669"/>
    <property type="project" value="UniProtKB-KW"/>
</dbReference>
<evidence type="ECO:0000256" key="2">
    <source>
        <dbReference type="ARBA" id="ARBA00022642"/>
    </source>
</evidence>
<evidence type="ECO:0000313" key="10">
    <source>
        <dbReference type="Proteomes" id="UP000005090"/>
    </source>
</evidence>
<dbReference type="GO" id="GO:0008936">
    <property type="term" value="F:nicotinamidase activity"/>
    <property type="evidence" value="ECO:0007669"/>
    <property type="project" value="UniProtKB-EC"/>
</dbReference>
<protein>
    <recommendedName>
        <fullName evidence="6">nicotinamidase</fullName>
        <ecNumber evidence="6">3.5.1.19</ecNumber>
    </recommendedName>
    <alternativeName>
        <fullName evidence="7">Nicotinamide deamidase</fullName>
    </alternativeName>
</protein>
<dbReference type="InterPro" id="IPR000868">
    <property type="entry name" value="Isochorismatase-like_dom"/>
</dbReference>
<evidence type="ECO:0000256" key="3">
    <source>
        <dbReference type="ARBA" id="ARBA00022723"/>
    </source>
</evidence>
<dbReference type="EMBL" id="CM001475">
    <property type="protein sequence ID" value="EIC31198.1"/>
    <property type="molecule type" value="Genomic_DNA"/>
</dbReference>
<dbReference type="EC" id="3.5.1.19" evidence="6"/>
<dbReference type="PANTHER" id="PTHR11080:SF2">
    <property type="entry name" value="LD05707P"/>
    <property type="match status" value="1"/>
</dbReference>
<dbReference type="SUPFAM" id="SSF52499">
    <property type="entry name" value="Isochorismatase-like hydrolases"/>
    <property type="match status" value="1"/>
</dbReference>
<evidence type="ECO:0000259" key="8">
    <source>
        <dbReference type="Pfam" id="PF00857"/>
    </source>
</evidence>
<evidence type="ECO:0000256" key="7">
    <source>
        <dbReference type="ARBA" id="ARBA00043224"/>
    </source>
</evidence>
<dbReference type="InterPro" id="IPR036380">
    <property type="entry name" value="Isochorismatase-like_sf"/>
</dbReference>